<keyword evidence="1" id="KW-0547">Nucleotide-binding</keyword>
<gene>
    <name evidence="5" type="ORF">SLEP1_g48570</name>
</gene>
<dbReference type="Gene3D" id="1.10.8.430">
    <property type="entry name" value="Helical domain of apoptotic protease-activating factors"/>
    <property type="match status" value="1"/>
</dbReference>
<sequence length="458" mass="50714">MKIMEALLSPGINSIGVYGGPGVGKTMLVEQIKRTAKEGKLFDVVVMAKVTKNLDLKRIQDEIASDLGLELPNRVTLQGAADLIKSRLTNNKVLVILDDIWEQMDLEKVGIPSGNKQPIEKKKQKISSLDEQTECIVLLTSRDPGVLPPDMPTHRNIKVDQLKEEEAQALFEKIAGKQAESHILRPLAKEIAKKCGGLPIAIATLANTLKSKIPQKWRITLLRLSQEVNLSGMSSSSSLYSAIELRYGDLESKELQQTLWLCSLMGHNAGLQDLLKYGIGLGLFPGAKSMEEGRHEALNLVSKLIRDYSLLLDGGRNVHFDMHDSIREVAISIAAEDHGVLDLRKVAVNDRTENGTQKFSTLLENPDLPCSVRRLLLLWGRIALIFVEDGQPSTCKRFKAILASVVCFLDAFWELDNLDDLIVNLLSLHGLRGKGVFLQVLDALEFCSQRNGSFILLL</sequence>
<keyword evidence="3" id="KW-0067">ATP-binding</keyword>
<dbReference type="InterPro" id="IPR002182">
    <property type="entry name" value="NB-ARC"/>
</dbReference>
<evidence type="ECO:0000259" key="4">
    <source>
        <dbReference type="Pfam" id="PF00931"/>
    </source>
</evidence>
<evidence type="ECO:0000313" key="5">
    <source>
        <dbReference type="EMBL" id="GKV40986.1"/>
    </source>
</evidence>
<feature type="domain" description="NB-ARC" evidence="4">
    <location>
        <begin position="2"/>
        <end position="178"/>
    </location>
</feature>
<reference evidence="5 6" key="1">
    <citation type="journal article" date="2021" name="Commun. Biol.">
        <title>The genome of Shorea leprosula (Dipterocarpaceae) highlights the ecological relevance of drought in aseasonal tropical rainforests.</title>
        <authorList>
            <person name="Ng K.K.S."/>
            <person name="Kobayashi M.J."/>
            <person name="Fawcett J.A."/>
            <person name="Hatakeyama M."/>
            <person name="Paape T."/>
            <person name="Ng C.H."/>
            <person name="Ang C.C."/>
            <person name="Tnah L.H."/>
            <person name="Lee C.T."/>
            <person name="Nishiyama T."/>
            <person name="Sese J."/>
            <person name="O'Brien M.J."/>
            <person name="Copetti D."/>
            <person name="Mohd Noor M.I."/>
            <person name="Ong R.C."/>
            <person name="Putra M."/>
            <person name="Sireger I.Z."/>
            <person name="Indrioko S."/>
            <person name="Kosugi Y."/>
            <person name="Izuno A."/>
            <person name="Isagi Y."/>
            <person name="Lee S.L."/>
            <person name="Shimizu K.K."/>
        </authorList>
    </citation>
    <scope>NUCLEOTIDE SEQUENCE [LARGE SCALE GENOMIC DNA]</scope>
    <source>
        <strain evidence="5">214</strain>
    </source>
</reference>
<dbReference type="Gene3D" id="3.40.50.300">
    <property type="entry name" value="P-loop containing nucleotide triphosphate hydrolases"/>
    <property type="match status" value="1"/>
</dbReference>
<proteinExistence type="predicted"/>
<name>A0AAV5LU03_9ROSI</name>
<accession>A0AAV5LU03</accession>
<comment type="caution">
    <text evidence="5">The sequence shown here is derived from an EMBL/GenBank/DDBJ whole genome shotgun (WGS) entry which is preliminary data.</text>
</comment>
<dbReference type="EMBL" id="BPVZ01000146">
    <property type="protein sequence ID" value="GKV40986.1"/>
    <property type="molecule type" value="Genomic_DNA"/>
</dbReference>
<dbReference type="SUPFAM" id="SSF52540">
    <property type="entry name" value="P-loop containing nucleoside triphosphate hydrolases"/>
    <property type="match status" value="1"/>
</dbReference>
<dbReference type="PRINTS" id="PR00364">
    <property type="entry name" value="DISEASERSIST"/>
</dbReference>
<dbReference type="InterPro" id="IPR050905">
    <property type="entry name" value="Plant_NBS-LRR"/>
</dbReference>
<dbReference type="PANTHER" id="PTHR33463:SF192">
    <property type="entry name" value="DISEASE RESISTANCE PROTEIN RPS2-LIKE"/>
    <property type="match status" value="1"/>
</dbReference>
<evidence type="ECO:0000313" key="6">
    <source>
        <dbReference type="Proteomes" id="UP001054252"/>
    </source>
</evidence>
<dbReference type="GO" id="GO:0006952">
    <property type="term" value="P:defense response"/>
    <property type="evidence" value="ECO:0007669"/>
    <property type="project" value="UniProtKB-KW"/>
</dbReference>
<dbReference type="GO" id="GO:0005524">
    <property type="term" value="F:ATP binding"/>
    <property type="evidence" value="ECO:0007669"/>
    <property type="project" value="UniProtKB-KW"/>
</dbReference>
<evidence type="ECO:0000256" key="2">
    <source>
        <dbReference type="ARBA" id="ARBA00022821"/>
    </source>
</evidence>
<protein>
    <recommendedName>
        <fullName evidence="4">NB-ARC domain-containing protein</fullName>
    </recommendedName>
</protein>
<keyword evidence="2" id="KW-0611">Plant defense</keyword>
<dbReference type="PANTHER" id="PTHR33463">
    <property type="entry name" value="NB-ARC DOMAIN-CONTAINING PROTEIN-RELATED"/>
    <property type="match status" value="1"/>
</dbReference>
<organism evidence="5 6">
    <name type="scientific">Rubroshorea leprosula</name>
    <dbReference type="NCBI Taxonomy" id="152421"/>
    <lineage>
        <taxon>Eukaryota</taxon>
        <taxon>Viridiplantae</taxon>
        <taxon>Streptophyta</taxon>
        <taxon>Embryophyta</taxon>
        <taxon>Tracheophyta</taxon>
        <taxon>Spermatophyta</taxon>
        <taxon>Magnoliopsida</taxon>
        <taxon>eudicotyledons</taxon>
        <taxon>Gunneridae</taxon>
        <taxon>Pentapetalae</taxon>
        <taxon>rosids</taxon>
        <taxon>malvids</taxon>
        <taxon>Malvales</taxon>
        <taxon>Dipterocarpaceae</taxon>
        <taxon>Rubroshorea</taxon>
    </lineage>
</organism>
<dbReference type="InterPro" id="IPR027417">
    <property type="entry name" value="P-loop_NTPase"/>
</dbReference>
<evidence type="ECO:0000256" key="3">
    <source>
        <dbReference type="ARBA" id="ARBA00022840"/>
    </source>
</evidence>
<dbReference type="GO" id="GO:0043531">
    <property type="term" value="F:ADP binding"/>
    <property type="evidence" value="ECO:0007669"/>
    <property type="project" value="InterPro"/>
</dbReference>
<evidence type="ECO:0000256" key="1">
    <source>
        <dbReference type="ARBA" id="ARBA00022741"/>
    </source>
</evidence>
<dbReference type="Pfam" id="PF00931">
    <property type="entry name" value="NB-ARC"/>
    <property type="match status" value="1"/>
</dbReference>
<dbReference type="AlphaFoldDB" id="A0AAV5LU03"/>
<dbReference type="Proteomes" id="UP001054252">
    <property type="component" value="Unassembled WGS sequence"/>
</dbReference>
<keyword evidence="6" id="KW-1185">Reference proteome</keyword>
<dbReference type="InterPro" id="IPR042197">
    <property type="entry name" value="Apaf_helical"/>
</dbReference>